<feature type="binding site" evidence="4">
    <location>
        <position position="190"/>
    </location>
    <ligand>
        <name>biotin</name>
        <dbReference type="ChEBI" id="CHEBI:57586"/>
    </ligand>
</feature>
<feature type="binding site" evidence="4">
    <location>
        <begin position="96"/>
        <end position="98"/>
    </location>
    <ligand>
        <name>biotin</name>
        <dbReference type="ChEBI" id="CHEBI:57586"/>
    </ligand>
</feature>
<evidence type="ECO:0000313" key="6">
    <source>
        <dbReference type="EMBL" id="KTD06799.1"/>
    </source>
</evidence>
<dbReference type="InterPro" id="IPR011991">
    <property type="entry name" value="ArsR-like_HTH"/>
</dbReference>
<keyword evidence="4" id="KW-0805">Transcription regulation</keyword>
<dbReference type="InterPro" id="IPR036390">
    <property type="entry name" value="WH_DNA-bd_sf"/>
</dbReference>
<keyword evidence="1 4" id="KW-0436">Ligase</keyword>
<dbReference type="STRING" id="455.Ljam_0994"/>
<accession>A0A0W0UG20</accession>
<keyword evidence="4" id="KW-0678">Repressor</keyword>
<dbReference type="GO" id="GO:0005524">
    <property type="term" value="F:ATP binding"/>
    <property type="evidence" value="ECO:0007669"/>
    <property type="project" value="UniProtKB-UniRule"/>
</dbReference>
<comment type="caution">
    <text evidence="6">The sequence shown here is derived from an EMBL/GenBank/DDBJ whole genome shotgun (WGS) entry which is preliminary data.</text>
</comment>
<dbReference type="CDD" id="cd16442">
    <property type="entry name" value="BPL"/>
    <property type="match status" value="1"/>
</dbReference>
<evidence type="ECO:0000256" key="2">
    <source>
        <dbReference type="ARBA" id="ARBA00023267"/>
    </source>
</evidence>
<dbReference type="InterPro" id="IPR003142">
    <property type="entry name" value="BPL_C"/>
</dbReference>
<comment type="function">
    <text evidence="4">Acts both as a biotin--[acetyl-CoA-carboxylase] ligase and a biotin-operon repressor. In the presence of ATP, BirA activates biotin to form the BirA-biotinyl-5'-adenylate (BirA-bio-5'-AMP or holoBirA) complex. HoloBirA can either transfer the biotinyl moiety to the biotin carboxyl carrier protein (BCCP) subunit of acetyl-CoA carboxylase, or bind to the biotin operator site and inhibit transcription of the operon.</text>
</comment>
<dbReference type="InterPro" id="IPR030855">
    <property type="entry name" value="Bifunct_BirA"/>
</dbReference>
<feature type="binding site" evidence="4">
    <location>
        <position position="118"/>
    </location>
    <ligand>
        <name>biotin</name>
        <dbReference type="ChEBI" id="CHEBI:57586"/>
    </ligand>
</feature>
<evidence type="ECO:0000256" key="3">
    <source>
        <dbReference type="ARBA" id="ARBA00047846"/>
    </source>
</evidence>
<gene>
    <name evidence="4 6" type="primary">birA</name>
    <name evidence="6" type="ORF">Ljam_0994</name>
</gene>
<comment type="catalytic activity">
    <reaction evidence="3 4">
        <text>biotin + L-lysyl-[protein] + ATP = N(6)-biotinyl-L-lysyl-[protein] + AMP + diphosphate + H(+)</text>
        <dbReference type="Rhea" id="RHEA:11756"/>
        <dbReference type="Rhea" id="RHEA-COMP:9752"/>
        <dbReference type="Rhea" id="RHEA-COMP:10505"/>
        <dbReference type="ChEBI" id="CHEBI:15378"/>
        <dbReference type="ChEBI" id="CHEBI:29969"/>
        <dbReference type="ChEBI" id="CHEBI:30616"/>
        <dbReference type="ChEBI" id="CHEBI:33019"/>
        <dbReference type="ChEBI" id="CHEBI:57586"/>
        <dbReference type="ChEBI" id="CHEBI:83144"/>
        <dbReference type="ChEBI" id="CHEBI:456215"/>
        <dbReference type="EC" id="6.3.4.15"/>
    </reaction>
</comment>
<dbReference type="GO" id="GO:0005737">
    <property type="term" value="C:cytoplasm"/>
    <property type="evidence" value="ECO:0007669"/>
    <property type="project" value="TreeGrafter"/>
</dbReference>
<dbReference type="EC" id="6.3.4.15" evidence="4"/>
<feature type="binding site" evidence="4">
    <location>
        <begin position="122"/>
        <end position="124"/>
    </location>
    <ligand>
        <name>biotin</name>
        <dbReference type="ChEBI" id="CHEBI:57586"/>
    </ligand>
</feature>
<sequence length="329" mass="37199">MKPFSPLQLELIKLLADGDCHSGSTLGEWLGVSRTAVWKHIRQLIDLGLPIKRLPQQGYQLTAPMQLLDSIVIQEYLNARSFKKPVNFHLFPIVDSTNQYLKNLASSSELEICCAEMQTRGRGRFGRHWISPFGENIYCSSRWELNCDLSQLSGLSLVVALAILASLKDNQINEEILLKWPNDLLWNDKKLCGILIEIIAETHGNSQVIIGIGMNVNTATQNYLLPEKPWCSLYEITGQYHDRNKLLAHLIFQLQRYVEKFLNTGFKGFLDEWQKVDYLYGKCVTIQQPTGSIKGKACGVNEFGQLCLADEQGMIHHLASGDTSLSEMK</sequence>
<feature type="DNA-binding region" description="H-T-H motif" evidence="4">
    <location>
        <begin position="23"/>
        <end position="42"/>
    </location>
</feature>
<evidence type="ECO:0000259" key="5">
    <source>
        <dbReference type="PROSITE" id="PS51733"/>
    </source>
</evidence>
<dbReference type="NCBIfam" id="TIGR00121">
    <property type="entry name" value="birA_ligase"/>
    <property type="match status" value="1"/>
</dbReference>
<dbReference type="OrthoDB" id="9807064at2"/>
<dbReference type="InterPro" id="IPR004143">
    <property type="entry name" value="BPL_LPL_catalytic"/>
</dbReference>
<keyword evidence="4" id="KW-0804">Transcription</keyword>
<dbReference type="InterPro" id="IPR036388">
    <property type="entry name" value="WH-like_DNA-bd_sf"/>
</dbReference>
<dbReference type="PANTHER" id="PTHR12835:SF5">
    <property type="entry name" value="BIOTIN--PROTEIN LIGASE"/>
    <property type="match status" value="1"/>
</dbReference>
<evidence type="ECO:0000256" key="1">
    <source>
        <dbReference type="ARBA" id="ARBA00022598"/>
    </source>
</evidence>
<evidence type="ECO:0000313" key="7">
    <source>
        <dbReference type="Proteomes" id="UP000054715"/>
    </source>
</evidence>
<dbReference type="GO" id="GO:0006355">
    <property type="term" value="P:regulation of DNA-templated transcription"/>
    <property type="evidence" value="ECO:0007669"/>
    <property type="project" value="UniProtKB-UniRule"/>
</dbReference>
<dbReference type="Gene3D" id="1.10.10.10">
    <property type="entry name" value="Winged helix-like DNA-binding domain superfamily/Winged helix DNA-binding domain"/>
    <property type="match status" value="1"/>
</dbReference>
<dbReference type="Pfam" id="PF02237">
    <property type="entry name" value="BPL_C"/>
    <property type="match status" value="1"/>
</dbReference>
<keyword evidence="2 4" id="KW-0092">Biotin</keyword>
<dbReference type="PATRIC" id="fig|455.5.peg.1055"/>
<evidence type="ECO:0000256" key="4">
    <source>
        <dbReference type="HAMAP-Rule" id="MF_00978"/>
    </source>
</evidence>
<dbReference type="PROSITE" id="PS51733">
    <property type="entry name" value="BPL_LPL_CATALYTIC"/>
    <property type="match status" value="1"/>
</dbReference>
<dbReference type="SUPFAM" id="SSF46785">
    <property type="entry name" value="Winged helix' DNA-binding domain"/>
    <property type="match status" value="1"/>
</dbReference>
<feature type="domain" description="BPL/LPL catalytic" evidence="5">
    <location>
        <begin position="73"/>
        <end position="262"/>
    </location>
</feature>
<dbReference type="GO" id="GO:0004077">
    <property type="term" value="F:biotin--[biotin carboxyl-carrier protein] ligase activity"/>
    <property type="evidence" value="ECO:0007669"/>
    <property type="project" value="UniProtKB-UniRule"/>
</dbReference>
<dbReference type="Pfam" id="PF08279">
    <property type="entry name" value="HTH_11"/>
    <property type="match status" value="1"/>
</dbReference>
<name>A0A0W0UG20_9GAMM</name>
<dbReference type="SUPFAM" id="SSF55681">
    <property type="entry name" value="Class II aaRS and biotin synthetases"/>
    <property type="match status" value="1"/>
</dbReference>
<comment type="similarity">
    <text evidence="4">Belongs to the biotin--protein ligase family.</text>
</comment>
<dbReference type="Proteomes" id="UP000054715">
    <property type="component" value="Unassembled WGS sequence"/>
</dbReference>
<dbReference type="GO" id="GO:0003677">
    <property type="term" value="F:DNA binding"/>
    <property type="evidence" value="ECO:0007669"/>
    <property type="project" value="UniProtKB-UniRule"/>
</dbReference>
<dbReference type="PANTHER" id="PTHR12835">
    <property type="entry name" value="BIOTIN PROTEIN LIGASE"/>
    <property type="match status" value="1"/>
</dbReference>
<organism evidence="6 7">
    <name type="scientific">Legionella jamestowniensis</name>
    <dbReference type="NCBI Taxonomy" id="455"/>
    <lineage>
        <taxon>Bacteria</taxon>
        <taxon>Pseudomonadati</taxon>
        <taxon>Pseudomonadota</taxon>
        <taxon>Gammaproteobacteria</taxon>
        <taxon>Legionellales</taxon>
        <taxon>Legionellaceae</taxon>
        <taxon>Legionella</taxon>
    </lineage>
</organism>
<dbReference type="HAMAP" id="MF_00978">
    <property type="entry name" value="Bifunct_BirA"/>
    <property type="match status" value="1"/>
</dbReference>
<reference evidence="6 7" key="1">
    <citation type="submission" date="2015-11" db="EMBL/GenBank/DDBJ databases">
        <title>Genomic analysis of 38 Legionella species identifies large and diverse effector repertoires.</title>
        <authorList>
            <person name="Burstein D."/>
            <person name="Amaro F."/>
            <person name="Zusman T."/>
            <person name="Lifshitz Z."/>
            <person name="Cohen O."/>
            <person name="Gilbert J.A."/>
            <person name="Pupko T."/>
            <person name="Shuman H.A."/>
            <person name="Segal G."/>
        </authorList>
    </citation>
    <scope>NUCLEOTIDE SEQUENCE [LARGE SCALE GENOMIC DNA]</scope>
    <source>
        <strain evidence="6 7">JA-26-G1-E2</strain>
    </source>
</reference>
<keyword evidence="4" id="KW-0067">ATP-binding</keyword>
<dbReference type="AlphaFoldDB" id="A0A0W0UG20"/>
<dbReference type="InterPro" id="IPR045864">
    <property type="entry name" value="aa-tRNA-synth_II/BPL/LPL"/>
</dbReference>
<dbReference type="RefSeq" id="WP_058449026.1">
    <property type="nucleotide sequence ID" value="NZ_CAAAJF010000009.1"/>
</dbReference>
<dbReference type="InterPro" id="IPR004408">
    <property type="entry name" value="Biotin_CoA_COase_ligase"/>
</dbReference>
<proteinExistence type="inferred from homology"/>
<keyword evidence="4" id="KW-0547">Nucleotide-binding</keyword>
<dbReference type="NCBIfam" id="NF008847">
    <property type="entry name" value="PRK11886.1-2"/>
    <property type="match status" value="1"/>
</dbReference>
<dbReference type="InterPro" id="IPR013196">
    <property type="entry name" value="HTH_11"/>
</dbReference>
<dbReference type="Gene3D" id="2.30.30.100">
    <property type="match status" value="1"/>
</dbReference>
<dbReference type="Gene3D" id="3.30.930.10">
    <property type="entry name" value="Bira Bifunctional Protein, Domain 2"/>
    <property type="match status" value="1"/>
</dbReference>
<dbReference type="CDD" id="cd00090">
    <property type="entry name" value="HTH_ARSR"/>
    <property type="match status" value="1"/>
</dbReference>
<dbReference type="EMBL" id="LNYG01000013">
    <property type="protein sequence ID" value="KTD06799.1"/>
    <property type="molecule type" value="Genomic_DNA"/>
</dbReference>
<protein>
    <recommendedName>
        <fullName evidence="4">Bifunctional ligase/repressor BirA</fullName>
    </recommendedName>
    <alternativeName>
        <fullName evidence="4">Biotin operon repressor</fullName>
    </alternativeName>
    <alternativeName>
        <fullName evidence="4">Biotin--[acetyl-CoA-carboxylase] ligase</fullName>
        <ecNumber evidence="4">6.3.4.15</ecNumber>
    </alternativeName>
    <alternativeName>
        <fullName evidence="4">Biotin--protein ligase</fullName>
    </alternativeName>
    <alternativeName>
        <fullName evidence="4">Biotin-[acetyl-CoA carboxylase] synthetase</fullName>
    </alternativeName>
</protein>
<dbReference type="Pfam" id="PF03099">
    <property type="entry name" value="BPL_LplA_LipB"/>
    <property type="match status" value="1"/>
</dbReference>
<keyword evidence="4" id="KW-0238">DNA-binding</keyword>